<keyword evidence="2" id="KW-1185">Reference proteome</keyword>
<dbReference type="Proteomes" id="UP000078460">
    <property type="component" value="Unassembled WGS sequence"/>
</dbReference>
<accession>A0A175XZ93</accession>
<reference evidence="1" key="1">
    <citation type="submission" date="2016-03" db="EMBL/GenBank/DDBJ databases">
        <title>Sphingomonas melonis TY, whole genome shotgun sequencing.</title>
        <authorList>
            <person name="Wang H."/>
            <person name="Zhu P."/>
        </authorList>
    </citation>
    <scope>NUCLEOTIDE SEQUENCE [LARGE SCALE GENOMIC DNA]</scope>
    <source>
        <strain evidence="1">TY</strain>
    </source>
</reference>
<dbReference type="RefSeq" id="WP_062126094.1">
    <property type="nucleotide sequence ID" value="NZ_CP017578.1"/>
</dbReference>
<gene>
    <name evidence="1" type="ORF">AVM11_11775</name>
</gene>
<evidence type="ECO:0000313" key="2">
    <source>
        <dbReference type="Proteomes" id="UP000078460"/>
    </source>
</evidence>
<dbReference type="SUPFAM" id="SSF47413">
    <property type="entry name" value="lambda repressor-like DNA-binding domains"/>
    <property type="match status" value="1"/>
</dbReference>
<comment type="caution">
    <text evidence="1">The sequence shown here is derived from an EMBL/GenBank/DDBJ whole genome shotgun (WGS) entry which is preliminary data.</text>
</comment>
<protein>
    <submittedName>
        <fullName evidence="1">Uncharacterized protein</fullName>
    </submittedName>
</protein>
<name>A0A175XZ93_9SPHN</name>
<dbReference type="GO" id="GO:0003677">
    <property type="term" value="F:DNA binding"/>
    <property type="evidence" value="ECO:0007669"/>
    <property type="project" value="InterPro"/>
</dbReference>
<organism evidence="1 2">
    <name type="scientific">Sphingomonas melonis TY</name>
    <dbReference type="NCBI Taxonomy" id="621456"/>
    <lineage>
        <taxon>Bacteria</taxon>
        <taxon>Pseudomonadati</taxon>
        <taxon>Pseudomonadota</taxon>
        <taxon>Alphaproteobacteria</taxon>
        <taxon>Sphingomonadales</taxon>
        <taxon>Sphingomonadaceae</taxon>
        <taxon>Sphingomonas</taxon>
    </lineage>
</organism>
<dbReference type="InterPro" id="IPR010982">
    <property type="entry name" value="Lambda_DNA-bd_dom_sf"/>
</dbReference>
<sequence length="168" mass="18362">MGALQKVTESSAPALRGPYTIADYIVARMKAEGLSQRTVAKNTGYDRCRINRILRDENRLPISIVEAEAILASMGAGALEVALANDMITNNEPVSAEDMAAVVALIAVVVQGLPMKVASLLEVVSGLQSEDIRKEHGVRIHNAIFEMLKDLYTDLIGRKDDRLDHTKY</sequence>
<dbReference type="AlphaFoldDB" id="A0A175XZ93"/>
<evidence type="ECO:0000313" key="1">
    <source>
        <dbReference type="EMBL" id="KZB93545.1"/>
    </source>
</evidence>
<dbReference type="KEGG" id="smy:BJP26_14580"/>
<dbReference type="EMBL" id="LQCK02000068">
    <property type="protein sequence ID" value="KZB93545.1"/>
    <property type="molecule type" value="Genomic_DNA"/>
</dbReference>
<proteinExistence type="predicted"/>